<dbReference type="Pfam" id="PF00072">
    <property type="entry name" value="Response_reg"/>
    <property type="match status" value="1"/>
</dbReference>
<dbReference type="Pfam" id="PF04397">
    <property type="entry name" value="LytTR"/>
    <property type="match status" value="1"/>
</dbReference>
<sequence length="248" mass="28681">MNILIIEDEALAANNLAEMIQKLIPEAHIVAKIESVREAVSWLKNNTPQLIFCDIQLSDGISFSIFEQTQVNTPVIFTTAYDQYAIKAFKVNSIDYLLKPIDEQALKGAMDKYQRTTHSSPIDYEALIATLTQRTEYRERLVVYVGQKMVTVKCSDISHFFTTDGNVFFTTFEGKTYDVDFTLDKLEGMLNPRHFYRINRQMIIHIEAIDTMYHASKSRIKLTIRPPFNQDVFVSFNNTPGFKEWLNR</sequence>
<dbReference type="Gene3D" id="3.40.50.2300">
    <property type="match status" value="1"/>
</dbReference>
<organism evidence="4 5">
    <name type="scientific">Breznakibacter xylanolyticus</name>
    <dbReference type="NCBI Taxonomy" id="990"/>
    <lineage>
        <taxon>Bacteria</taxon>
        <taxon>Pseudomonadati</taxon>
        <taxon>Bacteroidota</taxon>
        <taxon>Bacteroidia</taxon>
        <taxon>Marinilabiliales</taxon>
        <taxon>Marinilabiliaceae</taxon>
        <taxon>Breznakibacter</taxon>
    </lineage>
</organism>
<proteinExistence type="predicted"/>
<dbReference type="Proteomes" id="UP000249239">
    <property type="component" value="Unassembled WGS sequence"/>
</dbReference>
<feature type="modified residue" description="4-aspartylphosphate" evidence="1">
    <location>
        <position position="54"/>
    </location>
</feature>
<dbReference type="SUPFAM" id="SSF52172">
    <property type="entry name" value="CheY-like"/>
    <property type="match status" value="1"/>
</dbReference>
<dbReference type="InterPro" id="IPR001789">
    <property type="entry name" value="Sig_transdc_resp-reg_receiver"/>
</dbReference>
<feature type="domain" description="HTH LytTR-type" evidence="3">
    <location>
        <begin position="141"/>
        <end position="209"/>
    </location>
</feature>
<gene>
    <name evidence="4" type="ORF">LX69_02398</name>
</gene>
<dbReference type="PROSITE" id="PS50930">
    <property type="entry name" value="HTH_LYTTR"/>
    <property type="match status" value="1"/>
</dbReference>
<keyword evidence="1" id="KW-0597">Phosphoprotein</keyword>
<dbReference type="InterPro" id="IPR046947">
    <property type="entry name" value="LytR-like"/>
</dbReference>
<dbReference type="AlphaFoldDB" id="A0A2W7N1V3"/>
<dbReference type="OrthoDB" id="646623at2"/>
<dbReference type="PANTHER" id="PTHR37299:SF4">
    <property type="entry name" value="TRANSCRIPTIONAL REGULATOR"/>
    <property type="match status" value="1"/>
</dbReference>
<dbReference type="FunFam" id="3.40.50.2300:FF:000361">
    <property type="entry name" value="Two-component system response regulator"/>
    <property type="match status" value="1"/>
</dbReference>
<keyword evidence="5" id="KW-1185">Reference proteome</keyword>
<evidence type="ECO:0000313" key="5">
    <source>
        <dbReference type="Proteomes" id="UP000249239"/>
    </source>
</evidence>
<evidence type="ECO:0000259" key="2">
    <source>
        <dbReference type="PROSITE" id="PS50110"/>
    </source>
</evidence>
<feature type="domain" description="Response regulatory" evidence="2">
    <location>
        <begin position="2"/>
        <end position="114"/>
    </location>
</feature>
<dbReference type="PANTHER" id="PTHR37299">
    <property type="entry name" value="TRANSCRIPTIONAL REGULATOR-RELATED"/>
    <property type="match status" value="1"/>
</dbReference>
<dbReference type="InterPro" id="IPR007492">
    <property type="entry name" value="LytTR_DNA-bd_dom"/>
</dbReference>
<name>A0A2W7N1V3_9BACT</name>
<dbReference type="PROSITE" id="PS50110">
    <property type="entry name" value="RESPONSE_REGULATORY"/>
    <property type="match status" value="1"/>
</dbReference>
<dbReference type="GO" id="GO:0003677">
    <property type="term" value="F:DNA binding"/>
    <property type="evidence" value="ECO:0007669"/>
    <property type="project" value="InterPro"/>
</dbReference>
<comment type="caution">
    <text evidence="4">The sequence shown here is derived from an EMBL/GenBank/DDBJ whole genome shotgun (WGS) entry which is preliminary data.</text>
</comment>
<dbReference type="SMART" id="SM00448">
    <property type="entry name" value="REC"/>
    <property type="match status" value="1"/>
</dbReference>
<dbReference type="InterPro" id="IPR011006">
    <property type="entry name" value="CheY-like_superfamily"/>
</dbReference>
<protein>
    <submittedName>
        <fullName evidence="4">LytTR family two component transcriptional regulator</fullName>
    </submittedName>
</protein>
<dbReference type="SMART" id="SM00850">
    <property type="entry name" value="LytTR"/>
    <property type="match status" value="1"/>
</dbReference>
<reference evidence="4 5" key="1">
    <citation type="submission" date="2018-06" db="EMBL/GenBank/DDBJ databases">
        <title>Genomic Encyclopedia of Archaeal and Bacterial Type Strains, Phase II (KMG-II): from individual species to whole genera.</title>
        <authorList>
            <person name="Goeker M."/>
        </authorList>
    </citation>
    <scope>NUCLEOTIDE SEQUENCE [LARGE SCALE GENOMIC DNA]</scope>
    <source>
        <strain evidence="4 5">DSM 6779</strain>
    </source>
</reference>
<dbReference type="Gene3D" id="2.40.50.1020">
    <property type="entry name" value="LytTr DNA-binding domain"/>
    <property type="match status" value="1"/>
</dbReference>
<evidence type="ECO:0000256" key="1">
    <source>
        <dbReference type="PROSITE-ProRule" id="PRU00169"/>
    </source>
</evidence>
<dbReference type="RefSeq" id="WP_111446254.1">
    <property type="nucleotide sequence ID" value="NZ_QKZK01000020.1"/>
</dbReference>
<dbReference type="EMBL" id="QKZK01000020">
    <property type="protein sequence ID" value="PZX14385.1"/>
    <property type="molecule type" value="Genomic_DNA"/>
</dbReference>
<accession>A0A2W7N1V3</accession>
<dbReference type="GO" id="GO:0000156">
    <property type="term" value="F:phosphorelay response regulator activity"/>
    <property type="evidence" value="ECO:0007669"/>
    <property type="project" value="InterPro"/>
</dbReference>
<evidence type="ECO:0000259" key="3">
    <source>
        <dbReference type="PROSITE" id="PS50930"/>
    </source>
</evidence>
<evidence type="ECO:0000313" key="4">
    <source>
        <dbReference type="EMBL" id="PZX14385.1"/>
    </source>
</evidence>